<evidence type="ECO:0000313" key="1">
    <source>
        <dbReference type="EMBL" id="ODN68808.1"/>
    </source>
</evidence>
<name>A0A1E3GXL5_9HYPH</name>
<comment type="caution">
    <text evidence="1">The sequence shown here is derived from an EMBL/GenBank/DDBJ whole genome shotgun (WGS) entry which is preliminary data.</text>
</comment>
<organism evidence="1 2">
    <name type="scientific">Methylobrevis pamukkalensis</name>
    <dbReference type="NCBI Taxonomy" id="1439726"/>
    <lineage>
        <taxon>Bacteria</taxon>
        <taxon>Pseudomonadati</taxon>
        <taxon>Pseudomonadota</taxon>
        <taxon>Alphaproteobacteria</taxon>
        <taxon>Hyphomicrobiales</taxon>
        <taxon>Pleomorphomonadaceae</taxon>
        <taxon>Methylobrevis</taxon>
    </lineage>
</organism>
<accession>A0A1E3GXL5</accession>
<keyword evidence="1" id="KW-0418">Kinase</keyword>
<evidence type="ECO:0000313" key="2">
    <source>
        <dbReference type="Proteomes" id="UP000094622"/>
    </source>
</evidence>
<dbReference type="InterPro" id="IPR036676">
    <property type="entry name" value="PurM-like_C_sf"/>
</dbReference>
<keyword evidence="2" id="KW-1185">Reference proteome</keyword>
<dbReference type="PATRIC" id="fig|1439726.3.peg.4097"/>
<dbReference type="EMBL" id="MCRJ01000131">
    <property type="protein sequence ID" value="ODN68808.1"/>
    <property type="molecule type" value="Genomic_DNA"/>
</dbReference>
<reference evidence="1 2" key="1">
    <citation type="submission" date="2016-07" db="EMBL/GenBank/DDBJ databases">
        <title>Draft Genome Sequence of Methylobrevis pamukkalensis PK2.</title>
        <authorList>
            <person name="Vasilenko O.V."/>
            <person name="Doronina N.V."/>
            <person name="Shmareva M.N."/>
            <person name="Tarlachkov S.V."/>
            <person name="Mustakhimov I."/>
            <person name="Trotsenko Y.A."/>
        </authorList>
    </citation>
    <scope>NUCLEOTIDE SEQUENCE [LARGE SCALE GENOMIC DNA]</scope>
    <source>
        <strain evidence="1 2">PK2</strain>
    </source>
</reference>
<dbReference type="Gene3D" id="3.90.650.10">
    <property type="entry name" value="PurM-like C-terminal domain"/>
    <property type="match status" value="1"/>
</dbReference>
<sequence>MAIAADPALRTVALTGGDDYELALACRPEAFAALVAAGQAAGIPVTAIGRASKGEGLVVMGADGGQLDFASGSFSHF</sequence>
<dbReference type="AlphaFoldDB" id="A0A1E3GXL5"/>
<keyword evidence="1" id="KW-0808">Transferase</keyword>
<gene>
    <name evidence="1" type="ORF">A6302_03884</name>
</gene>
<proteinExistence type="predicted"/>
<dbReference type="GO" id="GO:0016301">
    <property type="term" value="F:kinase activity"/>
    <property type="evidence" value="ECO:0007669"/>
    <property type="project" value="UniProtKB-KW"/>
</dbReference>
<protein>
    <submittedName>
        <fullName evidence="1">Thiamine monophosphate kinase</fullName>
    </submittedName>
</protein>
<dbReference type="SUPFAM" id="SSF56042">
    <property type="entry name" value="PurM C-terminal domain-like"/>
    <property type="match status" value="1"/>
</dbReference>
<dbReference type="Proteomes" id="UP000094622">
    <property type="component" value="Unassembled WGS sequence"/>
</dbReference>